<evidence type="ECO:0000313" key="2">
    <source>
        <dbReference type="Proteomes" id="UP000820818"/>
    </source>
</evidence>
<proteinExistence type="predicted"/>
<comment type="caution">
    <text evidence="1">The sequence shown here is derived from an EMBL/GenBank/DDBJ whole genome shotgun (WGS) entry which is preliminary data.</text>
</comment>
<reference evidence="1 2" key="1">
    <citation type="submission" date="2022-05" db="EMBL/GenBank/DDBJ databases">
        <title>A multi-omics perspective on studying reproductive biology in Daphnia sinensis.</title>
        <authorList>
            <person name="Jia J."/>
        </authorList>
    </citation>
    <scope>NUCLEOTIDE SEQUENCE [LARGE SCALE GENOMIC DNA]</scope>
    <source>
        <strain evidence="1 2">WSL</strain>
    </source>
</reference>
<organism evidence="1 2">
    <name type="scientific">Daphnia sinensis</name>
    <dbReference type="NCBI Taxonomy" id="1820382"/>
    <lineage>
        <taxon>Eukaryota</taxon>
        <taxon>Metazoa</taxon>
        <taxon>Ecdysozoa</taxon>
        <taxon>Arthropoda</taxon>
        <taxon>Crustacea</taxon>
        <taxon>Branchiopoda</taxon>
        <taxon>Diplostraca</taxon>
        <taxon>Cladocera</taxon>
        <taxon>Anomopoda</taxon>
        <taxon>Daphniidae</taxon>
        <taxon>Daphnia</taxon>
        <taxon>Daphnia similis group</taxon>
    </lineage>
</organism>
<keyword evidence="2" id="KW-1185">Reference proteome</keyword>
<protein>
    <submittedName>
        <fullName evidence="1">Uncharacterized protein</fullName>
    </submittedName>
</protein>
<evidence type="ECO:0000313" key="1">
    <source>
        <dbReference type="EMBL" id="KAI9557731.1"/>
    </source>
</evidence>
<dbReference type="Proteomes" id="UP000820818">
    <property type="component" value="Linkage Group LG6"/>
</dbReference>
<dbReference type="AlphaFoldDB" id="A0AAD5PRZ6"/>
<sequence>MVDFHQKGKPVCVAHAQGRPRHGTFYSFYFLSITRELFAISELLRVDVVLFFLKKKGRTLTVRRRSAGFSFSFSSRKHVVTRRVCSTSCPELPFVGCDEMVREIASQPDILRIVVGFHHPASLLVNSHVDIVSFLLITSFLEGENVVCLDVGRHSKTVPCFFSFPFSVFLLEREGGTSATGHSIGCEIAINIF</sequence>
<name>A0AAD5PRZ6_9CRUS</name>
<dbReference type="EMBL" id="WJBH02000006">
    <property type="protein sequence ID" value="KAI9557731.1"/>
    <property type="molecule type" value="Genomic_DNA"/>
</dbReference>
<accession>A0AAD5PRZ6</accession>
<gene>
    <name evidence="1" type="ORF">GHT06_017560</name>
</gene>